<dbReference type="Proteomes" id="UP000015101">
    <property type="component" value="Unassembled WGS sequence"/>
</dbReference>
<dbReference type="CTD" id="20200845"/>
<reference evidence="3" key="1">
    <citation type="submission" date="2012-12" db="EMBL/GenBank/DDBJ databases">
        <authorList>
            <person name="Hellsten U."/>
            <person name="Grimwood J."/>
            <person name="Chapman J.A."/>
            <person name="Shapiro H."/>
            <person name="Aerts A."/>
            <person name="Otillar R.P."/>
            <person name="Terry A.Y."/>
            <person name="Boore J.L."/>
            <person name="Simakov O."/>
            <person name="Marletaz F."/>
            <person name="Cho S.-J."/>
            <person name="Edsinger-Gonzales E."/>
            <person name="Havlak P."/>
            <person name="Kuo D.-H."/>
            <person name="Larsson T."/>
            <person name="Lv J."/>
            <person name="Arendt D."/>
            <person name="Savage R."/>
            <person name="Osoegawa K."/>
            <person name="de Jong P."/>
            <person name="Lindberg D.R."/>
            <person name="Seaver E.C."/>
            <person name="Weisblat D.A."/>
            <person name="Putnam N.H."/>
            <person name="Grigoriev I.V."/>
            <person name="Rokhsar D.S."/>
        </authorList>
    </citation>
    <scope>NUCLEOTIDE SEQUENCE</scope>
</reference>
<keyword evidence="3" id="KW-1185">Reference proteome</keyword>
<accession>T1EW95</accession>
<dbReference type="EMBL" id="KB097639">
    <property type="protein sequence ID" value="ESN92940.1"/>
    <property type="molecule type" value="Genomic_DNA"/>
</dbReference>
<dbReference type="RefSeq" id="XP_009029220.1">
    <property type="nucleotide sequence ID" value="XM_009030972.1"/>
</dbReference>
<protein>
    <submittedName>
        <fullName evidence="1 2">Uncharacterized protein</fullName>
    </submittedName>
</protein>
<dbReference type="InParanoid" id="T1EW95"/>
<reference evidence="1 3" key="2">
    <citation type="journal article" date="2013" name="Nature">
        <title>Insights into bilaterian evolution from three spiralian genomes.</title>
        <authorList>
            <person name="Simakov O."/>
            <person name="Marletaz F."/>
            <person name="Cho S.J."/>
            <person name="Edsinger-Gonzales E."/>
            <person name="Havlak P."/>
            <person name="Hellsten U."/>
            <person name="Kuo D.H."/>
            <person name="Larsson T."/>
            <person name="Lv J."/>
            <person name="Arendt D."/>
            <person name="Savage R."/>
            <person name="Osoegawa K."/>
            <person name="de Jong P."/>
            <person name="Grimwood J."/>
            <person name="Chapman J.A."/>
            <person name="Shapiro H."/>
            <person name="Aerts A."/>
            <person name="Otillar R.P."/>
            <person name="Terry A.Y."/>
            <person name="Boore J.L."/>
            <person name="Grigoriev I.V."/>
            <person name="Lindberg D.R."/>
            <person name="Seaver E.C."/>
            <person name="Weisblat D.A."/>
            <person name="Putnam N.H."/>
            <person name="Rokhsar D.S."/>
        </authorList>
    </citation>
    <scope>NUCLEOTIDE SEQUENCE</scope>
</reference>
<dbReference type="EMBL" id="AMQM01001930">
    <property type="status" value="NOT_ANNOTATED_CDS"/>
    <property type="molecule type" value="Genomic_DNA"/>
</dbReference>
<evidence type="ECO:0000313" key="3">
    <source>
        <dbReference type="Proteomes" id="UP000015101"/>
    </source>
</evidence>
<dbReference type="HOGENOM" id="CLU_1564581_0_0_1"/>
<reference evidence="2" key="3">
    <citation type="submission" date="2015-06" db="UniProtKB">
        <authorList>
            <consortium name="EnsemblMetazoa"/>
        </authorList>
    </citation>
    <scope>IDENTIFICATION</scope>
</reference>
<organism evidence="2 3">
    <name type="scientific">Helobdella robusta</name>
    <name type="common">Californian leech</name>
    <dbReference type="NCBI Taxonomy" id="6412"/>
    <lineage>
        <taxon>Eukaryota</taxon>
        <taxon>Metazoa</taxon>
        <taxon>Spiralia</taxon>
        <taxon>Lophotrochozoa</taxon>
        <taxon>Annelida</taxon>
        <taxon>Clitellata</taxon>
        <taxon>Hirudinea</taxon>
        <taxon>Rhynchobdellida</taxon>
        <taxon>Glossiphoniidae</taxon>
        <taxon>Helobdella</taxon>
    </lineage>
</organism>
<sequence>MDFQMSDESDLSKFVELDQYLGYSFCKSEAPLLMDTTCFSYQHLLPHLIEQCNNCQQQQQNSRIRQLDQQASSCGTPINQYMISNNDSKNNINLSHRQLSTSSAVSLSSNAMNSLAHANLSSHASLTSPLLFIQSKDHLFQPLPTRVNKPAFSGTLLPPLAMMQKLLQHAR</sequence>
<dbReference type="EnsemblMetazoa" id="HelroT165079">
    <property type="protein sequence ID" value="HelroP165079"/>
    <property type="gene ID" value="HelroG165079"/>
</dbReference>
<dbReference type="GeneID" id="20200845"/>
<evidence type="ECO:0000313" key="2">
    <source>
        <dbReference type="EnsemblMetazoa" id="HelroP165079"/>
    </source>
</evidence>
<proteinExistence type="predicted"/>
<dbReference type="AlphaFoldDB" id="T1EW95"/>
<dbReference type="KEGG" id="hro:HELRODRAFT_165079"/>
<name>T1EW95_HELRO</name>
<evidence type="ECO:0000313" key="1">
    <source>
        <dbReference type="EMBL" id="ESN92940.1"/>
    </source>
</evidence>
<gene>
    <name evidence="2" type="primary">20200845</name>
    <name evidence="1" type="ORF">HELRODRAFT_165079</name>
</gene>